<gene>
    <name evidence="1" type="ORF">OWV82_017727</name>
</gene>
<name>A0ACC1X973_MELAZ</name>
<comment type="caution">
    <text evidence="1">The sequence shown here is derived from an EMBL/GenBank/DDBJ whole genome shotgun (WGS) entry which is preliminary data.</text>
</comment>
<accession>A0ACC1X973</accession>
<keyword evidence="2" id="KW-1185">Reference proteome</keyword>
<proteinExistence type="predicted"/>
<evidence type="ECO:0000313" key="1">
    <source>
        <dbReference type="EMBL" id="KAJ4707643.1"/>
    </source>
</evidence>
<organism evidence="1 2">
    <name type="scientific">Melia azedarach</name>
    <name type="common">Chinaberry tree</name>
    <dbReference type="NCBI Taxonomy" id="155640"/>
    <lineage>
        <taxon>Eukaryota</taxon>
        <taxon>Viridiplantae</taxon>
        <taxon>Streptophyta</taxon>
        <taxon>Embryophyta</taxon>
        <taxon>Tracheophyta</taxon>
        <taxon>Spermatophyta</taxon>
        <taxon>Magnoliopsida</taxon>
        <taxon>eudicotyledons</taxon>
        <taxon>Gunneridae</taxon>
        <taxon>Pentapetalae</taxon>
        <taxon>rosids</taxon>
        <taxon>malvids</taxon>
        <taxon>Sapindales</taxon>
        <taxon>Meliaceae</taxon>
        <taxon>Melia</taxon>
    </lineage>
</organism>
<protein>
    <submittedName>
        <fullName evidence="1">Trihelix transcription factor ASR3</fullName>
    </submittedName>
</protein>
<dbReference type="EMBL" id="CM051403">
    <property type="protein sequence ID" value="KAJ4707643.1"/>
    <property type="molecule type" value="Genomic_DNA"/>
</dbReference>
<evidence type="ECO:0000313" key="2">
    <source>
        <dbReference type="Proteomes" id="UP001164539"/>
    </source>
</evidence>
<sequence>MEGSSGSRCTRSQVGPDWSAKEALILVNEIAAVEADCSKALSSYQKWKIISENCTALDVPRTLNQCRRKWDSLLADYNSMIGRSRINSCHFSESESLPPNFDHDLFKAIDNFVREKESQSDTEPDSDPEAEAEAEAEVSEVVAQIGCKRRRRRSVPMRHCVEERLLKSDLQEKRQKISSEEKFCNSHVVEEKTQKGQVEKKPHKSRVKGKIAISIEAKEQMMMAKLHKNAVLIHDIVTENADYSAAEVNYVRVPDLQSHVIRRQGDKLIACLGEIVRTLNQFTDYVQECE</sequence>
<reference evidence="1 2" key="1">
    <citation type="journal article" date="2023" name="Science">
        <title>Complex scaffold remodeling in plant triterpene biosynthesis.</title>
        <authorList>
            <person name="De La Pena R."/>
            <person name="Hodgson H."/>
            <person name="Liu J.C."/>
            <person name="Stephenson M.J."/>
            <person name="Martin A.C."/>
            <person name="Owen C."/>
            <person name="Harkess A."/>
            <person name="Leebens-Mack J."/>
            <person name="Jimenez L.E."/>
            <person name="Osbourn A."/>
            <person name="Sattely E.S."/>
        </authorList>
    </citation>
    <scope>NUCLEOTIDE SEQUENCE [LARGE SCALE GENOMIC DNA]</scope>
    <source>
        <strain evidence="2">cv. JPN11</strain>
        <tissue evidence="1">Leaf</tissue>
    </source>
</reference>
<dbReference type="Proteomes" id="UP001164539">
    <property type="component" value="Chromosome 10"/>
</dbReference>